<feature type="modified residue" description="4-aspartylphosphate" evidence="6">
    <location>
        <position position="52"/>
    </location>
</feature>
<dbReference type="Pfam" id="PF00486">
    <property type="entry name" value="Trans_reg_C"/>
    <property type="match status" value="1"/>
</dbReference>
<dbReference type="Proteomes" id="UP000002730">
    <property type="component" value="Chromosome"/>
</dbReference>
<evidence type="ECO:0000259" key="9">
    <source>
        <dbReference type="PROSITE" id="PS51755"/>
    </source>
</evidence>
<reference evidence="10 11" key="1">
    <citation type="submission" date="2010-08" db="EMBL/GenBank/DDBJ databases">
        <title>Complete sequence of Clostridium cellulovorans 743B.</title>
        <authorList>
            <consortium name="US DOE Joint Genome Institute"/>
            <person name="Lucas S."/>
            <person name="Copeland A."/>
            <person name="Lapidus A."/>
            <person name="Cheng J.-F."/>
            <person name="Bruce D."/>
            <person name="Goodwin L."/>
            <person name="Pitluck S."/>
            <person name="Chertkov O."/>
            <person name="Detter J.C."/>
            <person name="Han C."/>
            <person name="Tapia R."/>
            <person name="Land M."/>
            <person name="Hauser L."/>
            <person name="Chang Y.-J."/>
            <person name="Jeffries C."/>
            <person name="Kyrpides N."/>
            <person name="Ivanova N."/>
            <person name="Mikhailova N."/>
            <person name="Hemme C.L."/>
            <person name="Woyke T."/>
        </authorList>
    </citation>
    <scope>NUCLEOTIDE SEQUENCE [LARGE SCALE GENOMIC DNA]</scope>
    <source>
        <strain evidence="11">ATCC 35296 / DSM 3052 / OCM 3 / 743B</strain>
    </source>
</reference>
<sequence length="224" mass="26329">MYKVMIVEDEEKIRNILRSSLGKWGFEVYSVENFNSTLEDFIREKPSIIVIDINLPVCDGFYWCNKIREISKVPVIFLSSRTTNMDVVMAINMGGDDYLTKPFSIEVLIAKINALLRRTYSYGEVAMDTLEYKGVILSLKDNLIYYEDKSLELTKNEFKIIYTLMKKHETIITREKLMQELWEDENFIDDNTLTVNINRLRKKLKELGLCEYIKTVKNQGYIVK</sequence>
<evidence type="ECO:0000313" key="11">
    <source>
        <dbReference type="Proteomes" id="UP000002730"/>
    </source>
</evidence>
<proteinExistence type="predicted"/>
<evidence type="ECO:0000256" key="5">
    <source>
        <dbReference type="ARBA" id="ARBA00024867"/>
    </source>
</evidence>
<dbReference type="InterPro" id="IPR039420">
    <property type="entry name" value="WalR-like"/>
</dbReference>
<feature type="DNA-binding region" description="OmpR/PhoB-type" evidence="7">
    <location>
        <begin position="127"/>
        <end position="224"/>
    </location>
</feature>
<dbReference type="GO" id="GO:0006355">
    <property type="term" value="P:regulation of DNA-templated transcription"/>
    <property type="evidence" value="ECO:0007669"/>
    <property type="project" value="InterPro"/>
</dbReference>
<dbReference type="GO" id="GO:0005829">
    <property type="term" value="C:cytosol"/>
    <property type="evidence" value="ECO:0007669"/>
    <property type="project" value="TreeGrafter"/>
</dbReference>
<evidence type="ECO:0000259" key="8">
    <source>
        <dbReference type="PROSITE" id="PS50110"/>
    </source>
</evidence>
<dbReference type="SUPFAM" id="SSF46894">
    <property type="entry name" value="C-terminal effector domain of the bipartite response regulators"/>
    <property type="match status" value="1"/>
</dbReference>
<evidence type="ECO:0000256" key="4">
    <source>
        <dbReference type="ARBA" id="ARBA00023163"/>
    </source>
</evidence>
<evidence type="ECO:0000256" key="6">
    <source>
        <dbReference type="PROSITE-ProRule" id="PRU00169"/>
    </source>
</evidence>
<evidence type="ECO:0000313" key="10">
    <source>
        <dbReference type="EMBL" id="ADL53829.1"/>
    </source>
</evidence>
<dbReference type="PANTHER" id="PTHR48111">
    <property type="entry name" value="REGULATOR OF RPOS"/>
    <property type="match status" value="1"/>
</dbReference>
<keyword evidence="11" id="KW-1185">Reference proteome</keyword>
<dbReference type="OrthoDB" id="9790442at2"/>
<accession>D9SMH3</accession>
<evidence type="ECO:0000256" key="7">
    <source>
        <dbReference type="PROSITE-ProRule" id="PRU01091"/>
    </source>
</evidence>
<evidence type="ECO:0000256" key="3">
    <source>
        <dbReference type="ARBA" id="ARBA00023125"/>
    </source>
</evidence>
<protein>
    <recommendedName>
        <fullName evidence="1">Stage 0 sporulation protein A homolog</fullName>
    </recommendedName>
</protein>
<dbReference type="EMBL" id="CP002160">
    <property type="protein sequence ID" value="ADL53829.1"/>
    <property type="molecule type" value="Genomic_DNA"/>
</dbReference>
<dbReference type="STRING" id="573061.Clocel_4168"/>
<dbReference type="SMART" id="SM00862">
    <property type="entry name" value="Trans_reg_C"/>
    <property type="match status" value="1"/>
</dbReference>
<dbReference type="GO" id="GO:0000976">
    <property type="term" value="F:transcription cis-regulatory region binding"/>
    <property type="evidence" value="ECO:0007669"/>
    <property type="project" value="TreeGrafter"/>
</dbReference>
<dbReference type="KEGG" id="ccb:Clocel_4168"/>
<keyword evidence="3 7" id="KW-0238">DNA-binding</keyword>
<dbReference type="Gene3D" id="1.10.10.10">
    <property type="entry name" value="Winged helix-like DNA-binding domain superfamily/Winged helix DNA-binding domain"/>
    <property type="match status" value="1"/>
</dbReference>
<dbReference type="PANTHER" id="PTHR48111:SF43">
    <property type="entry name" value="STAGE 0 SPORULATION PROTEIN A HOMOLOG"/>
    <property type="match status" value="1"/>
</dbReference>
<dbReference type="InterPro" id="IPR036388">
    <property type="entry name" value="WH-like_DNA-bd_sf"/>
</dbReference>
<evidence type="ECO:0000256" key="1">
    <source>
        <dbReference type="ARBA" id="ARBA00018672"/>
    </source>
</evidence>
<dbReference type="PROSITE" id="PS50110">
    <property type="entry name" value="RESPONSE_REGULATORY"/>
    <property type="match status" value="1"/>
</dbReference>
<dbReference type="SUPFAM" id="SSF52172">
    <property type="entry name" value="CheY-like"/>
    <property type="match status" value="1"/>
</dbReference>
<dbReference type="GO" id="GO:0032993">
    <property type="term" value="C:protein-DNA complex"/>
    <property type="evidence" value="ECO:0007669"/>
    <property type="project" value="TreeGrafter"/>
</dbReference>
<dbReference type="InterPro" id="IPR016032">
    <property type="entry name" value="Sig_transdc_resp-reg_C-effctor"/>
</dbReference>
<dbReference type="SMART" id="SM00448">
    <property type="entry name" value="REC"/>
    <property type="match status" value="1"/>
</dbReference>
<dbReference type="Pfam" id="PF00072">
    <property type="entry name" value="Response_reg"/>
    <property type="match status" value="1"/>
</dbReference>
<keyword evidence="4" id="KW-0804">Transcription</keyword>
<dbReference type="HOGENOM" id="CLU_000445_30_3_9"/>
<dbReference type="eggNOG" id="COG0745">
    <property type="taxonomic scope" value="Bacteria"/>
</dbReference>
<organism evidence="10 11">
    <name type="scientific">Clostridium cellulovorans (strain ATCC 35296 / DSM 3052 / OCM 3 / 743B)</name>
    <dbReference type="NCBI Taxonomy" id="573061"/>
    <lineage>
        <taxon>Bacteria</taxon>
        <taxon>Bacillati</taxon>
        <taxon>Bacillota</taxon>
        <taxon>Clostridia</taxon>
        <taxon>Eubacteriales</taxon>
        <taxon>Clostridiaceae</taxon>
        <taxon>Clostridium</taxon>
    </lineage>
</organism>
<dbReference type="InterPro" id="IPR001867">
    <property type="entry name" value="OmpR/PhoB-type_DNA-bd"/>
</dbReference>
<dbReference type="GO" id="GO:0000156">
    <property type="term" value="F:phosphorelay response regulator activity"/>
    <property type="evidence" value="ECO:0007669"/>
    <property type="project" value="TreeGrafter"/>
</dbReference>
<gene>
    <name evidence="10" type="ordered locus">Clocel_4168</name>
</gene>
<feature type="domain" description="OmpR/PhoB-type" evidence="9">
    <location>
        <begin position="127"/>
        <end position="224"/>
    </location>
</feature>
<dbReference type="AlphaFoldDB" id="D9SMH3"/>
<keyword evidence="6" id="KW-0597">Phosphoprotein</keyword>
<comment type="function">
    <text evidence="5">May play the central regulatory role in sporulation. It may be an element of the effector pathway responsible for the activation of sporulation genes in response to nutritional stress. Spo0A may act in concert with spo0H (a sigma factor) to control the expression of some genes that are critical to the sporulation process.</text>
</comment>
<evidence type="ECO:0000256" key="2">
    <source>
        <dbReference type="ARBA" id="ARBA00023015"/>
    </source>
</evidence>
<feature type="domain" description="Response regulatory" evidence="8">
    <location>
        <begin position="3"/>
        <end position="116"/>
    </location>
</feature>
<dbReference type="CDD" id="cd00383">
    <property type="entry name" value="trans_reg_C"/>
    <property type="match status" value="1"/>
</dbReference>
<dbReference type="Gene3D" id="6.10.250.690">
    <property type="match status" value="1"/>
</dbReference>
<dbReference type="Gene3D" id="3.40.50.2300">
    <property type="match status" value="1"/>
</dbReference>
<dbReference type="PROSITE" id="PS51755">
    <property type="entry name" value="OMPR_PHOB"/>
    <property type="match status" value="1"/>
</dbReference>
<keyword evidence="2" id="KW-0805">Transcription regulation</keyword>
<dbReference type="InterPro" id="IPR001789">
    <property type="entry name" value="Sig_transdc_resp-reg_receiver"/>
</dbReference>
<dbReference type="InterPro" id="IPR011006">
    <property type="entry name" value="CheY-like_superfamily"/>
</dbReference>
<dbReference type="RefSeq" id="WP_010074184.1">
    <property type="nucleotide sequence ID" value="NC_014393.1"/>
</dbReference>
<name>D9SMH3_CLOC7</name>